<evidence type="ECO:0000313" key="16">
    <source>
        <dbReference type="RefSeq" id="XP_027205653.1"/>
    </source>
</evidence>
<keyword evidence="12" id="KW-0472">Membrane</keyword>
<dbReference type="SMART" id="SM00647">
    <property type="entry name" value="IBR"/>
    <property type="match status" value="2"/>
</dbReference>
<feature type="transmembrane region" description="Helical" evidence="12">
    <location>
        <begin position="545"/>
        <end position="578"/>
    </location>
</feature>
<dbReference type="PANTHER" id="PTHR23353:SF23">
    <property type="entry name" value="PROTEIN HAIRLESS"/>
    <property type="match status" value="1"/>
</dbReference>
<evidence type="ECO:0000256" key="12">
    <source>
        <dbReference type="SAM" id="Phobius"/>
    </source>
</evidence>
<evidence type="ECO:0000259" key="13">
    <source>
        <dbReference type="PROSITE" id="PS50089"/>
    </source>
</evidence>
<dbReference type="GO" id="GO:0061630">
    <property type="term" value="F:ubiquitin protein ligase activity"/>
    <property type="evidence" value="ECO:0007669"/>
    <property type="project" value="UniProtKB-EC"/>
</dbReference>
<keyword evidence="12" id="KW-1133">Transmembrane helix</keyword>
<dbReference type="Pfam" id="PF22191">
    <property type="entry name" value="IBR_1"/>
    <property type="match status" value="1"/>
</dbReference>
<dbReference type="PROSITE" id="PS51873">
    <property type="entry name" value="TRIAD"/>
    <property type="match status" value="1"/>
</dbReference>
<evidence type="ECO:0000256" key="1">
    <source>
        <dbReference type="ARBA" id="ARBA00001798"/>
    </source>
</evidence>
<dbReference type="EC" id="2.3.2.31" evidence="3"/>
<evidence type="ECO:0000256" key="5">
    <source>
        <dbReference type="ARBA" id="ARBA00022723"/>
    </source>
</evidence>
<feature type="region of interest" description="Disordered" evidence="11">
    <location>
        <begin position="967"/>
        <end position="998"/>
    </location>
</feature>
<feature type="compositionally biased region" description="Low complexity" evidence="11">
    <location>
        <begin position="147"/>
        <end position="164"/>
    </location>
</feature>
<dbReference type="CDD" id="cd20338">
    <property type="entry name" value="BRcat_RBR_RNF19"/>
    <property type="match status" value="1"/>
</dbReference>
<dbReference type="FunFam" id="1.20.120.1750:FF:000001">
    <property type="entry name" value="RBR-type E3 ubiquitin transferase"/>
    <property type="match status" value="1"/>
</dbReference>
<evidence type="ECO:0000256" key="2">
    <source>
        <dbReference type="ARBA" id="ARBA00004906"/>
    </source>
</evidence>
<dbReference type="Gene3D" id="3.30.40.10">
    <property type="entry name" value="Zinc/RING finger domain, C3HC4 (zinc finger)"/>
    <property type="match status" value="1"/>
</dbReference>
<evidence type="ECO:0000256" key="6">
    <source>
        <dbReference type="ARBA" id="ARBA00022737"/>
    </source>
</evidence>
<dbReference type="RefSeq" id="XP_027205653.1">
    <property type="nucleotide sequence ID" value="XM_027349852.1"/>
</dbReference>
<dbReference type="InterPro" id="IPR053019">
    <property type="entry name" value="GATA_zinc_finger"/>
</dbReference>
<feature type="compositionally biased region" description="Low complexity" evidence="11">
    <location>
        <begin position="100"/>
        <end position="131"/>
    </location>
</feature>
<sequence length="1013" mass="112825">MSKNDNYRNHHHVDNLVTNVIEVVRNVPNNNHHNQQQQSIMMMKSSLNKNETSSLNNGLFANSNNNNNNYNYNSTSTSVTMAQSSSNNNNNNNDNHHRQQQQPQQQTKTSSSTLCGNTNIVNNNNNATSNNNKKHNIGFRLRRLFFGSNLPNGPTTTTTISSKSKTLKDSSNDVNENKSYIRHNPSLHSNSSESSNEHRALDSRRKRNTMTPKKIDNWPFHSNNNNNNTSHSMKQQNSYECPICLLEQPLFQFPELITCQHRACFNCLRQYLRIEIYESRINITCLQCQELMHPNDIKTLLHNDHNAIEKYESFMVRRTLITDPDVRWCPAPDCDYCVIATGCASCPMLKCERPGCETLFCYHCKQEWHPSQTCDQARAQRGFINSKSVFISSPNPNKSNVTFTSRANDLFSQAHASTSMDSFVPREDIKPCPCCKVFIIKMNDGSCNHMTCSVCGTEFCWLCMQKISDLHYLSPSGCTFWGKKPWSRKKKIMWQLGMLVGAPVGIALIAGIAVPAIIIGIPVWVGRKLYSRFERNHMSRHKSNLFVTTGVLASIFVSPILAAVAVGIGVPLLLAYVYGVVPISLCRSGGCGVSTSSSGVRIELDEDEIPAPDGVSVDTALSGRAVTNPSIGDVSLGMSASLSIGSNSHLDRVVLDIQPDRESSSIAACAGSITSNYINNNNGNNNQHGNIHGAQMKLETLTDINSNNKRFSLSSQNADSSSVTLSFGDRSVNTNPSLIDDASLKAHAGSLLEASTNVLSVSTNNNGTQLSLSPVEVHVINDSLENDKKQSNLTTKTSSVAVPAETAIQNVQVPVNLILNKFESRSMEYLSNNYCNICHKSHKPCCPNFQHPNKTIQLDVNTNKKLPQQKPITFVVGHQRIDGEDKENLAKQSKTIEIDEEKFEKSDSGKNTNVNFVDKNPNNQVNIEIQSDNNNVSSSSSYSHHYHYGPTLTKKAMSQIFYPTNFNNNNNNNNNDGYNNYHHHRHHHHHNDKISKSNLSHSLSFTAYNSPPL</sequence>
<keyword evidence="8" id="KW-0833">Ubl conjugation pathway</keyword>
<dbReference type="SUPFAM" id="SSF57850">
    <property type="entry name" value="RING/U-box"/>
    <property type="match status" value="3"/>
</dbReference>
<protein>
    <recommendedName>
        <fullName evidence="3">RBR-type E3 ubiquitin transferase</fullName>
        <ecNumber evidence="3">2.3.2.31</ecNumber>
    </recommendedName>
</protein>
<feature type="compositionally biased region" description="Basic residues" evidence="11">
    <location>
        <begin position="981"/>
        <end position="991"/>
    </location>
</feature>
<feature type="region of interest" description="Disordered" evidence="11">
    <location>
        <begin position="146"/>
        <end position="233"/>
    </location>
</feature>
<dbReference type="FunFam" id="3.30.40.10:FF:000424">
    <property type="entry name" value="RBR-type E3 ubiquitin transferase"/>
    <property type="match status" value="1"/>
</dbReference>
<dbReference type="InterPro" id="IPR002867">
    <property type="entry name" value="IBR_dom"/>
</dbReference>
<comment type="catalytic activity">
    <reaction evidence="1">
        <text>[E2 ubiquitin-conjugating enzyme]-S-ubiquitinyl-L-cysteine + [acceptor protein]-L-lysine = [E2 ubiquitin-conjugating enzyme]-L-cysteine + [acceptor protein]-N(6)-ubiquitinyl-L-lysine.</text>
        <dbReference type="EC" id="2.3.2.31"/>
    </reaction>
</comment>
<feature type="compositionally biased region" description="Polar residues" evidence="11">
    <location>
        <begin position="909"/>
        <end position="920"/>
    </location>
</feature>
<evidence type="ECO:0000256" key="11">
    <source>
        <dbReference type="SAM" id="MobiDB-lite"/>
    </source>
</evidence>
<dbReference type="Gene3D" id="1.20.120.1750">
    <property type="match status" value="1"/>
</dbReference>
<dbReference type="CDD" id="cd20355">
    <property type="entry name" value="Rcat_RBR_RNF19"/>
    <property type="match status" value="1"/>
</dbReference>
<feature type="domain" description="RING-type" evidence="13">
    <location>
        <begin position="241"/>
        <end position="289"/>
    </location>
</feature>
<dbReference type="GO" id="GO:0008270">
    <property type="term" value="F:zinc ion binding"/>
    <property type="evidence" value="ECO:0007669"/>
    <property type="project" value="UniProtKB-KW"/>
</dbReference>
<evidence type="ECO:0000256" key="3">
    <source>
        <dbReference type="ARBA" id="ARBA00012251"/>
    </source>
</evidence>
<accession>A0A6P6YJE9</accession>
<dbReference type="AlphaFoldDB" id="A0A6P6YJE9"/>
<evidence type="ECO:0000256" key="9">
    <source>
        <dbReference type="ARBA" id="ARBA00022833"/>
    </source>
</evidence>
<feature type="compositionally biased region" description="Low complexity" evidence="11">
    <location>
        <begin position="53"/>
        <end position="93"/>
    </location>
</feature>
<feature type="domain" description="RING-type" evidence="14">
    <location>
        <begin position="237"/>
        <end position="482"/>
    </location>
</feature>
<keyword evidence="4" id="KW-0808">Transferase</keyword>
<organism evidence="15 16">
    <name type="scientific">Dermatophagoides pteronyssinus</name>
    <name type="common">European house dust mite</name>
    <dbReference type="NCBI Taxonomy" id="6956"/>
    <lineage>
        <taxon>Eukaryota</taxon>
        <taxon>Metazoa</taxon>
        <taxon>Ecdysozoa</taxon>
        <taxon>Arthropoda</taxon>
        <taxon>Chelicerata</taxon>
        <taxon>Arachnida</taxon>
        <taxon>Acari</taxon>
        <taxon>Acariformes</taxon>
        <taxon>Sarcoptiformes</taxon>
        <taxon>Astigmata</taxon>
        <taxon>Psoroptidia</taxon>
        <taxon>Analgoidea</taxon>
        <taxon>Pyroglyphidae</taxon>
        <taxon>Dermatophagoidinae</taxon>
        <taxon>Dermatophagoides</taxon>
    </lineage>
</organism>
<dbReference type="InterPro" id="IPR044066">
    <property type="entry name" value="TRIAD_supradom"/>
</dbReference>
<feature type="compositionally biased region" description="Low complexity" evidence="11">
    <location>
        <begin position="967"/>
        <end position="980"/>
    </location>
</feature>
<keyword evidence="15" id="KW-1185">Reference proteome</keyword>
<name>A0A6P6YJE9_DERPT</name>
<evidence type="ECO:0000256" key="7">
    <source>
        <dbReference type="ARBA" id="ARBA00022771"/>
    </source>
</evidence>
<dbReference type="KEGG" id="dpte:113799246"/>
<dbReference type="InParanoid" id="A0A6P6YJE9"/>
<dbReference type="Proteomes" id="UP000515146">
    <property type="component" value="Unplaced"/>
</dbReference>
<feature type="region of interest" description="Disordered" evidence="11">
    <location>
        <begin position="49"/>
        <end position="134"/>
    </location>
</feature>
<keyword evidence="5" id="KW-0479">Metal-binding</keyword>
<keyword evidence="9" id="KW-0862">Zinc</keyword>
<dbReference type="OrthoDB" id="1431934at2759"/>
<keyword evidence="6" id="KW-0677">Repeat</keyword>
<dbReference type="Pfam" id="PF01485">
    <property type="entry name" value="IBR"/>
    <property type="match status" value="1"/>
</dbReference>
<dbReference type="PANTHER" id="PTHR23353">
    <property type="entry name" value="RAB-GAP/TBC-RELATED"/>
    <property type="match status" value="1"/>
</dbReference>
<dbReference type="OMA" id="CHKSHKP"/>
<evidence type="ECO:0000256" key="4">
    <source>
        <dbReference type="ARBA" id="ARBA00022679"/>
    </source>
</evidence>
<feature type="transmembrane region" description="Helical" evidence="12">
    <location>
        <begin position="492"/>
        <end position="525"/>
    </location>
</feature>
<feature type="region of interest" description="Disordered" evidence="11">
    <location>
        <begin position="901"/>
        <end position="920"/>
    </location>
</feature>
<dbReference type="InterPro" id="IPR001841">
    <property type="entry name" value="Znf_RING"/>
</dbReference>
<dbReference type="PROSITE" id="PS50089">
    <property type="entry name" value="ZF_RING_2"/>
    <property type="match status" value="1"/>
</dbReference>
<evidence type="ECO:0000259" key="14">
    <source>
        <dbReference type="PROSITE" id="PS51873"/>
    </source>
</evidence>
<keyword evidence="7 10" id="KW-0863">Zinc-finger</keyword>
<proteinExistence type="predicted"/>
<gene>
    <name evidence="16" type="primary">LOC113799246</name>
</gene>
<comment type="pathway">
    <text evidence="2">Protein modification; protein ubiquitination.</text>
</comment>
<evidence type="ECO:0000313" key="15">
    <source>
        <dbReference type="Proteomes" id="UP000515146"/>
    </source>
</evidence>
<reference evidence="16" key="1">
    <citation type="submission" date="2025-08" db="UniProtKB">
        <authorList>
            <consortium name="RefSeq"/>
        </authorList>
    </citation>
    <scope>IDENTIFICATION</scope>
    <source>
        <strain evidence="16">Airmid</strain>
    </source>
</reference>
<dbReference type="InterPro" id="IPR013083">
    <property type="entry name" value="Znf_RING/FYVE/PHD"/>
</dbReference>
<evidence type="ECO:0000256" key="8">
    <source>
        <dbReference type="ARBA" id="ARBA00022786"/>
    </source>
</evidence>
<keyword evidence="12" id="KW-0812">Transmembrane</keyword>
<evidence type="ECO:0000256" key="10">
    <source>
        <dbReference type="PROSITE-ProRule" id="PRU00175"/>
    </source>
</evidence>